<dbReference type="Proteomes" id="UP000245698">
    <property type="component" value="Unassembled WGS sequence"/>
</dbReference>
<feature type="domain" description="Glucose/Sorbosone dehydrogenase" evidence="2">
    <location>
        <begin position="45"/>
        <end position="370"/>
    </location>
</feature>
<feature type="signal peptide" evidence="1">
    <location>
        <begin position="1"/>
        <end position="22"/>
    </location>
</feature>
<evidence type="ECO:0000256" key="1">
    <source>
        <dbReference type="SAM" id="SignalP"/>
    </source>
</evidence>
<dbReference type="InterPro" id="IPR011042">
    <property type="entry name" value="6-blade_b-propeller_TolB-like"/>
</dbReference>
<proteinExistence type="predicted"/>
<dbReference type="AlphaFoldDB" id="A0A2P9ACF0"/>
<evidence type="ECO:0000313" key="3">
    <source>
        <dbReference type="EMBL" id="SJM28785.1"/>
    </source>
</evidence>
<gene>
    <name evidence="3" type="primary">yliI</name>
    <name evidence="3" type="ORF">BQ8482_110714</name>
</gene>
<dbReference type="InterPro" id="IPR012938">
    <property type="entry name" value="Glc/Sorbosone_DH"/>
</dbReference>
<keyword evidence="1" id="KW-0732">Signal</keyword>
<sequence>MLRILIASSFFLAFSAPSTLLAQDPSSSIQSETGRIAVETFAEGLEHPWGATYLPDGALLVTERPGRLRLVSTDGAVSDPIDGVPDVLAGGQGGLLDVALDPDFANNRTVYLSYSEERGGGAATSVGRGRLDENGSALSNFEVIFRQEPAVSGRNHYGSRLVFAPDGKLFVTLGERFKMRQAQDPNNHLGTIVRINPDGSVPDDNPFVGKDGADEIWSYGHRNVQSAALHPETGVLWTAEMGPLGGDELNIPEAGRNYGWPVVSLGRHYSGKRIPDPSTRPEFAGSVHSWTPVISPSGMTFYTGDMFADWRGDLLIGGLSAEGIVRVRIDGKQVAGEEVLALGRRIRDVVQAPDGAVMALTDEPAGRILRLSPAASQ</sequence>
<feature type="chain" id="PRO_5015163161" evidence="1">
    <location>
        <begin position="23"/>
        <end position="377"/>
    </location>
</feature>
<evidence type="ECO:0000313" key="4">
    <source>
        <dbReference type="Proteomes" id="UP000245698"/>
    </source>
</evidence>
<evidence type="ECO:0000259" key="2">
    <source>
        <dbReference type="Pfam" id="PF07995"/>
    </source>
</evidence>
<dbReference type="EC" id="1.1.5.-" evidence="3"/>
<organism evidence="3 4">
    <name type="scientific">Mesorhizobium delmotii</name>
    <dbReference type="NCBI Taxonomy" id="1631247"/>
    <lineage>
        <taxon>Bacteria</taxon>
        <taxon>Pseudomonadati</taxon>
        <taxon>Pseudomonadota</taxon>
        <taxon>Alphaproteobacteria</taxon>
        <taxon>Hyphomicrobiales</taxon>
        <taxon>Phyllobacteriaceae</taxon>
        <taxon>Mesorhizobium</taxon>
    </lineage>
</organism>
<dbReference type="GO" id="GO:0016491">
    <property type="term" value="F:oxidoreductase activity"/>
    <property type="evidence" value="ECO:0007669"/>
    <property type="project" value="UniProtKB-KW"/>
</dbReference>
<protein>
    <submittedName>
        <fullName evidence="3">Soluble aldose sugar dehydrogenase YliI</fullName>
        <ecNumber evidence="3">1.1.5.-</ecNumber>
    </submittedName>
</protein>
<dbReference type="EMBL" id="FUIG01000013">
    <property type="protein sequence ID" value="SJM28785.1"/>
    <property type="molecule type" value="Genomic_DNA"/>
</dbReference>
<reference evidence="4" key="1">
    <citation type="submission" date="2016-12" db="EMBL/GenBank/DDBJ databases">
        <authorList>
            <person name="Brunel B."/>
        </authorList>
    </citation>
    <scope>NUCLEOTIDE SEQUENCE [LARGE SCALE GENOMIC DNA]</scope>
</reference>
<dbReference type="PANTHER" id="PTHR19328">
    <property type="entry name" value="HEDGEHOG-INTERACTING PROTEIN"/>
    <property type="match status" value="1"/>
</dbReference>
<dbReference type="InterPro" id="IPR011041">
    <property type="entry name" value="Quinoprot_gluc/sorb_DH_b-prop"/>
</dbReference>
<keyword evidence="3" id="KW-0560">Oxidoreductase</keyword>
<accession>A0A2P9ACF0</accession>
<name>A0A2P9ACF0_9HYPH</name>
<keyword evidence="4" id="KW-1185">Reference proteome</keyword>
<dbReference type="Pfam" id="PF07995">
    <property type="entry name" value="GSDH"/>
    <property type="match status" value="1"/>
</dbReference>
<dbReference type="PANTHER" id="PTHR19328:SF75">
    <property type="entry name" value="ALDOSE SUGAR DEHYDROGENASE YLII"/>
    <property type="match status" value="1"/>
</dbReference>
<dbReference type="RefSeq" id="WP_123147385.1">
    <property type="nucleotide sequence ID" value="NZ_FUIG01000013.1"/>
</dbReference>
<dbReference type="SUPFAM" id="SSF50952">
    <property type="entry name" value="Soluble quinoprotein glucose dehydrogenase"/>
    <property type="match status" value="1"/>
</dbReference>
<dbReference type="Gene3D" id="2.120.10.30">
    <property type="entry name" value="TolB, C-terminal domain"/>
    <property type="match status" value="1"/>
</dbReference>